<reference evidence="2" key="2">
    <citation type="submission" date="2019-10" db="EMBL/GenBank/DDBJ databases">
        <title>A de novo genome assembly of a pear dwarfing rootstock.</title>
        <authorList>
            <person name="Wang F."/>
            <person name="Wang J."/>
            <person name="Li S."/>
            <person name="Zhang Y."/>
            <person name="Fang M."/>
            <person name="Ma L."/>
            <person name="Zhao Y."/>
            <person name="Jiang S."/>
        </authorList>
    </citation>
    <scope>NUCLEOTIDE SEQUENCE [LARGE SCALE GENOMIC DNA]</scope>
</reference>
<keyword evidence="2" id="KW-1185">Reference proteome</keyword>
<dbReference type="InterPro" id="IPR040381">
    <property type="entry name" value="At4g14450-like"/>
</dbReference>
<dbReference type="PANTHER" id="PTHR33912">
    <property type="entry name" value="OS01G0939400 PROTEIN"/>
    <property type="match status" value="1"/>
</dbReference>
<dbReference type="PANTHER" id="PTHR33912:SF5">
    <property type="entry name" value="F22G5.17"/>
    <property type="match status" value="1"/>
</dbReference>
<dbReference type="Proteomes" id="UP000327157">
    <property type="component" value="Chromosome 11"/>
</dbReference>
<accession>A0A5N5G0N1</accession>
<dbReference type="OrthoDB" id="773117at2759"/>
<evidence type="ECO:0000313" key="2">
    <source>
        <dbReference type="Proteomes" id="UP000327157"/>
    </source>
</evidence>
<protein>
    <submittedName>
        <fullName evidence="1">Uncharacterized protein</fullName>
    </submittedName>
</protein>
<dbReference type="EMBL" id="SMOL01000559">
    <property type="protein sequence ID" value="KAB2606952.1"/>
    <property type="molecule type" value="Genomic_DNA"/>
</dbReference>
<sequence length="138" mass="14687">MEIYNACNTKADTGKAPTRLQQRAPVSLQLDQIASTASTNTLYEDASMTIPLLSPVVIPSPNPVAVVIEKGGDQNVRSSIAPPFPAAGGWQHPAAGGWQHPAAGGWHHPALSPFVDPSTLFTVFQTQCMILNQRSTDI</sequence>
<name>A0A5N5G0N1_9ROSA</name>
<organism evidence="1 2">
    <name type="scientific">Pyrus ussuriensis x Pyrus communis</name>
    <dbReference type="NCBI Taxonomy" id="2448454"/>
    <lineage>
        <taxon>Eukaryota</taxon>
        <taxon>Viridiplantae</taxon>
        <taxon>Streptophyta</taxon>
        <taxon>Embryophyta</taxon>
        <taxon>Tracheophyta</taxon>
        <taxon>Spermatophyta</taxon>
        <taxon>Magnoliopsida</taxon>
        <taxon>eudicotyledons</taxon>
        <taxon>Gunneridae</taxon>
        <taxon>Pentapetalae</taxon>
        <taxon>rosids</taxon>
        <taxon>fabids</taxon>
        <taxon>Rosales</taxon>
        <taxon>Rosaceae</taxon>
        <taxon>Amygdaloideae</taxon>
        <taxon>Maleae</taxon>
        <taxon>Pyrus</taxon>
    </lineage>
</organism>
<reference evidence="1 2" key="3">
    <citation type="submission" date="2019-11" db="EMBL/GenBank/DDBJ databases">
        <title>A de novo genome assembly of a pear dwarfing rootstock.</title>
        <authorList>
            <person name="Wang F."/>
            <person name="Wang J."/>
            <person name="Li S."/>
            <person name="Zhang Y."/>
            <person name="Fang M."/>
            <person name="Ma L."/>
            <person name="Zhao Y."/>
            <person name="Jiang S."/>
        </authorList>
    </citation>
    <scope>NUCLEOTIDE SEQUENCE [LARGE SCALE GENOMIC DNA]</scope>
    <source>
        <strain evidence="1">S2</strain>
        <tissue evidence="1">Leaf</tissue>
    </source>
</reference>
<proteinExistence type="predicted"/>
<gene>
    <name evidence="1" type="ORF">D8674_006669</name>
</gene>
<evidence type="ECO:0000313" key="1">
    <source>
        <dbReference type="EMBL" id="KAB2606952.1"/>
    </source>
</evidence>
<comment type="caution">
    <text evidence="1">The sequence shown here is derived from an EMBL/GenBank/DDBJ whole genome shotgun (WGS) entry which is preliminary data.</text>
</comment>
<reference evidence="1 2" key="1">
    <citation type="submission" date="2019-09" db="EMBL/GenBank/DDBJ databases">
        <authorList>
            <person name="Ou C."/>
        </authorList>
    </citation>
    <scope>NUCLEOTIDE SEQUENCE [LARGE SCALE GENOMIC DNA]</scope>
    <source>
        <strain evidence="1">S2</strain>
        <tissue evidence="1">Leaf</tissue>
    </source>
</reference>
<dbReference type="AlphaFoldDB" id="A0A5N5G0N1"/>